<dbReference type="RefSeq" id="WP_179214857.1">
    <property type="nucleotide sequence ID" value="NZ_FXYD01000004.1"/>
</dbReference>
<dbReference type="AlphaFoldDB" id="A0A238KI24"/>
<evidence type="ECO:0000313" key="2">
    <source>
        <dbReference type="Proteomes" id="UP000203464"/>
    </source>
</evidence>
<gene>
    <name evidence="1" type="ORF">OCA8868_02698</name>
</gene>
<accession>A0A238KI24</accession>
<sequence>MTNILELAGAIDEAKPLKGAPNVVADYARAKPLIERAKHARPFARVPDMLSASRPMVAALIELGQLRRIQDHDELKSKVGKSIDGRSIQEVLKFIEGRFEVVEDVPVGHVHLAKAAEKTKATLSAILELLFGLHLKAVCRLKDHHGFSGALVSPTEIMKCIEQPPDNVSNEIRFGTP</sequence>
<name>A0A238KI24_9RHOB</name>
<dbReference type="Proteomes" id="UP000203464">
    <property type="component" value="Unassembled WGS sequence"/>
</dbReference>
<keyword evidence="2" id="KW-1185">Reference proteome</keyword>
<dbReference type="EMBL" id="FXYD01000004">
    <property type="protein sequence ID" value="SMX42307.1"/>
    <property type="molecule type" value="Genomic_DNA"/>
</dbReference>
<proteinExistence type="predicted"/>
<evidence type="ECO:0000313" key="1">
    <source>
        <dbReference type="EMBL" id="SMX42307.1"/>
    </source>
</evidence>
<protein>
    <submittedName>
        <fullName evidence="1">Uncharacterized protein</fullName>
    </submittedName>
</protein>
<organism evidence="1 2">
    <name type="scientific">Octadecabacter ascidiaceicola</name>
    <dbReference type="NCBI Taxonomy" id="1655543"/>
    <lineage>
        <taxon>Bacteria</taxon>
        <taxon>Pseudomonadati</taxon>
        <taxon>Pseudomonadota</taxon>
        <taxon>Alphaproteobacteria</taxon>
        <taxon>Rhodobacterales</taxon>
        <taxon>Roseobacteraceae</taxon>
        <taxon>Octadecabacter</taxon>
    </lineage>
</organism>
<reference evidence="2" key="1">
    <citation type="submission" date="2017-05" db="EMBL/GenBank/DDBJ databases">
        <authorList>
            <person name="Rodrigo-Torres L."/>
            <person name="Arahal R. D."/>
            <person name="Lucena T."/>
        </authorList>
    </citation>
    <scope>NUCLEOTIDE SEQUENCE [LARGE SCALE GENOMIC DNA]</scope>
    <source>
        <strain evidence="2">CECT 8868</strain>
    </source>
</reference>